<dbReference type="InParanoid" id="A0A673W9J1"/>
<dbReference type="GO" id="GO:0004796">
    <property type="term" value="F:thromboxane-A synthase activity"/>
    <property type="evidence" value="ECO:0007669"/>
    <property type="project" value="UniProtKB-EC"/>
</dbReference>
<comment type="subcellular location">
    <subcellularLocation>
        <location evidence="3">Endoplasmic reticulum membrane</location>
        <topology evidence="3">Multi-pass membrane protein</topology>
    </subcellularLocation>
</comment>
<dbReference type="SUPFAM" id="SSF48264">
    <property type="entry name" value="Cytochrome P450"/>
    <property type="match status" value="1"/>
</dbReference>
<evidence type="ECO:0000256" key="12">
    <source>
        <dbReference type="ARBA" id="ARBA00022723"/>
    </source>
</evidence>
<comment type="cofactor">
    <cofactor evidence="32">
        <name>heme</name>
        <dbReference type="ChEBI" id="CHEBI:30413"/>
    </cofactor>
</comment>
<evidence type="ECO:0000256" key="22">
    <source>
        <dbReference type="ARBA" id="ARBA00023235"/>
    </source>
</evidence>
<keyword evidence="37" id="KW-1185">Reference proteome</keyword>
<comment type="catalytic activity">
    <reaction evidence="26">
        <text>prostaglandin H2 = (12S)-hydroxy-(5Z,8E,10E)-heptadecatrienoate + malonaldehyde</text>
        <dbReference type="Rhea" id="RHEA:48644"/>
        <dbReference type="ChEBI" id="CHEBI:57405"/>
        <dbReference type="ChEBI" id="CHEBI:90694"/>
        <dbReference type="ChEBI" id="CHEBI:566274"/>
    </reaction>
</comment>
<evidence type="ECO:0000256" key="16">
    <source>
        <dbReference type="ARBA" id="ARBA00023002"/>
    </source>
</evidence>
<comment type="function">
    <text evidence="31">Catalyzes the conversion of prostaglandin H2 (PGH2) to thromboxane A2 (TXA2), a potent inducer of blood vessel constriction and platelet aggregation. Also cleaves PGH2 to 12-hydroxy-heptadecatrienoicacid (12-HHT) and malondialdehyde, which is known to act as a mediator of DNA damage. 12-HHT and malondialdehyde are formed stoichiometrically in the same amounts as TXA2. Additionally, displays dehydratase activity, toward (15S)-hydroperoxy-(5Z,8Z,11Z,13E)-eicosatetraenoate (15(S)-HPETE) producing 15-KETE and 15-HETE.</text>
</comment>
<evidence type="ECO:0000256" key="10">
    <source>
        <dbReference type="ARBA" id="ARBA00022617"/>
    </source>
</evidence>
<keyword evidence="21" id="KW-0275">Fatty acid biosynthesis</keyword>
<dbReference type="InterPro" id="IPR017972">
    <property type="entry name" value="Cyt_P450_CS"/>
</dbReference>
<dbReference type="FunCoup" id="A0A673W9J1">
    <property type="interactions" value="588"/>
</dbReference>
<evidence type="ECO:0000256" key="35">
    <source>
        <dbReference type="SAM" id="Phobius"/>
    </source>
</evidence>
<dbReference type="GeneTree" id="ENSGT00940000157903"/>
<evidence type="ECO:0000256" key="34">
    <source>
        <dbReference type="SAM" id="MobiDB-lite"/>
    </source>
</evidence>
<evidence type="ECO:0000256" key="33">
    <source>
        <dbReference type="RuleBase" id="RU000461"/>
    </source>
</evidence>
<reference evidence="36" key="2">
    <citation type="submission" date="2025-09" db="UniProtKB">
        <authorList>
            <consortium name="Ensembl"/>
        </authorList>
    </citation>
    <scope>IDENTIFICATION</scope>
</reference>
<dbReference type="EC" id="4.2.1.152" evidence="6"/>
<evidence type="ECO:0000256" key="21">
    <source>
        <dbReference type="ARBA" id="ARBA00023160"/>
    </source>
</evidence>
<keyword evidence="13" id="KW-0256">Endoplasmic reticulum</keyword>
<evidence type="ECO:0000256" key="19">
    <source>
        <dbReference type="ARBA" id="ARBA00023098"/>
    </source>
</evidence>
<keyword evidence="16 33" id="KW-0560">Oxidoreductase</keyword>
<keyword evidence="19" id="KW-0443">Lipid metabolism</keyword>
<keyword evidence="22" id="KW-0413">Isomerase</keyword>
<dbReference type="GO" id="GO:0016705">
    <property type="term" value="F:oxidoreductase activity, acting on paired donors, with incorporation or reduction of molecular oxygen"/>
    <property type="evidence" value="ECO:0007669"/>
    <property type="project" value="InterPro"/>
</dbReference>
<evidence type="ECO:0000256" key="15">
    <source>
        <dbReference type="ARBA" id="ARBA00022989"/>
    </source>
</evidence>
<evidence type="ECO:0000256" key="3">
    <source>
        <dbReference type="ARBA" id="ARBA00004477"/>
    </source>
</evidence>
<keyword evidence="9" id="KW-0643">Prostaglandin biosynthesis</keyword>
<keyword evidence="11 35" id="KW-0812">Transmembrane</keyword>
<dbReference type="InterPro" id="IPR050705">
    <property type="entry name" value="Cytochrome_P450_3A"/>
</dbReference>
<evidence type="ECO:0000313" key="37">
    <source>
        <dbReference type="Proteomes" id="UP000472277"/>
    </source>
</evidence>
<keyword evidence="8" id="KW-0444">Lipid biosynthesis</keyword>
<evidence type="ECO:0000256" key="6">
    <source>
        <dbReference type="ARBA" id="ARBA00013084"/>
    </source>
</evidence>
<dbReference type="PRINTS" id="PR00463">
    <property type="entry name" value="EP450I"/>
</dbReference>
<evidence type="ECO:0000256" key="23">
    <source>
        <dbReference type="ARBA" id="ARBA00023239"/>
    </source>
</evidence>
<comment type="catalytic activity">
    <reaction evidence="27">
        <text>prostaglandin H2 = thromboxane A2</text>
        <dbReference type="Rhea" id="RHEA:17137"/>
        <dbReference type="ChEBI" id="CHEBI:57405"/>
        <dbReference type="ChEBI" id="CHEBI:57445"/>
        <dbReference type="EC" id="5.3.99.5"/>
    </reaction>
    <physiologicalReaction direction="left-to-right" evidence="27">
        <dbReference type="Rhea" id="RHEA:17138"/>
    </physiologicalReaction>
</comment>
<reference evidence="36" key="1">
    <citation type="submission" date="2025-08" db="UniProtKB">
        <authorList>
            <consortium name="Ensembl"/>
        </authorList>
    </citation>
    <scope>IDENTIFICATION</scope>
</reference>
<feature type="binding site" description="axial binding residue" evidence="32">
    <location>
        <position position="582"/>
    </location>
    <ligand>
        <name>heme</name>
        <dbReference type="ChEBI" id="CHEBI:30413"/>
    </ligand>
    <ligandPart>
        <name>Fe</name>
        <dbReference type="ChEBI" id="CHEBI:18248"/>
    </ligandPart>
</feature>
<keyword evidence="17 32" id="KW-0408">Iron</keyword>
<evidence type="ECO:0000256" key="32">
    <source>
        <dbReference type="PIRSR" id="PIRSR602401-1"/>
    </source>
</evidence>
<dbReference type="Proteomes" id="UP000472277">
    <property type="component" value="Chromosome 17"/>
</dbReference>
<dbReference type="PANTHER" id="PTHR24302:SF47">
    <property type="entry name" value="CYTOCHROME P450"/>
    <property type="match status" value="1"/>
</dbReference>
<feature type="region of interest" description="Disordered" evidence="34">
    <location>
        <begin position="401"/>
        <end position="428"/>
    </location>
</feature>
<evidence type="ECO:0000256" key="1">
    <source>
        <dbReference type="ARBA" id="ARBA00001143"/>
    </source>
</evidence>
<dbReference type="InterPro" id="IPR001128">
    <property type="entry name" value="Cyt_P450"/>
</dbReference>
<evidence type="ECO:0000256" key="30">
    <source>
        <dbReference type="ARBA" id="ARBA00042726"/>
    </source>
</evidence>
<keyword evidence="20 35" id="KW-0472">Membrane</keyword>
<evidence type="ECO:0000256" key="8">
    <source>
        <dbReference type="ARBA" id="ARBA00022516"/>
    </source>
</evidence>
<evidence type="ECO:0000256" key="11">
    <source>
        <dbReference type="ARBA" id="ARBA00022692"/>
    </source>
</evidence>
<evidence type="ECO:0000256" key="25">
    <source>
        <dbReference type="ARBA" id="ARBA00036380"/>
    </source>
</evidence>
<comment type="subunit">
    <text evidence="5">Monomer.</text>
</comment>
<dbReference type="GO" id="GO:0005506">
    <property type="term" value="F:iron ion binding"/>
    <property type="evidence" value="ECO:0007669"/>
    <property type="project" value="InterPro"/>
</dbReference>
<keyword evidence="23" id="KW-0456">Lyase</keyword>
<evidence type="ECO:0000256" key="29">
    <source>
        <dbReference type="ARBA" id="ARBA00040834"/>
    </source>
</evidence>
<evidence type="ECO:0000256" key="9">
    <source>
        <dbReference type="ARBA" id="ARBA00022585"/>
    </source>
</evidence>
<evidence type="ECO:0000256" key="20">
    <source>
        <dbReference type="ARBA" id="ARBA00023136"/>
    </source>
</evidence>
<evidence type="ECO:0000256" key="27">
    <source>
        <dbReference type="ARBA" id="ARBA00036475"/>
    </source>
</evidence>
<organism evidence="36 37">
    <name type="scientific">Salmo trutta</name>
    <name type="common">Brown trout</name>
    <dbReference type="NCBI Taxonomy" id="8032"/>
    <lineage>
        <taxon>Eukaryota</taxon>
        <taxon>Metazoa</taxon>
        <taxon>Chordata</taxon>
        <taxon>Craniata</taxon>
        <taxon>Vertebrata</taxon>
        <taxon>Euteleostomi</taxon>
        <taxon>Actinopterygii</taxon>
        <taxon>Neopterygii</taxon>
        <taxon>Teleostei</taxon>
        <taxon>Protacanthopterygii</taxon>
        <taxon>Salmoniformes</taxon>
        <taxon>Salmonidae</taxon>
        <taxon>Salmoninae</taxon>
        <taxon>Salmo</taxon>
    </lineage>
</organism>
<feature type="transmembrane region" description="Helical" evidence="35">
    <location>
        <begin position="109"/>
        <end position="127"/>
    </location>
</feature>
<keyword evidence="18 33" id="KW-0503">Monooxygenase</keyword>
<evidence type="ECO:0000256" key="28">
    <source>
        <dbReference type="ARBA" id="ARBA00038872"/>
    </source>
</evidence>
<dbReference type="GO" id="GO:0020037">
    <property type="term" value="F:heme binding"/>
    <property type="evidence" value="ECO:0007669"/>
    <property type="project" value="InterPro"/>
</dbReference>
<evidence type="ECO:0000256" key="31">
    <source>
        <dbReference type="ARBA" id="ARBA00054825"/>
    </source>
</evidence>
<protein>
    <recommendedName>
        <fullName evidence="29">Thromboxane-A synthase</fullName>
        <ecNumber evidence="6">4.2.1.152</ecNumber>
        <ecNumber evidence="28">5.3.99.5</ecNumber>
    </recommendedName>
    <alternativeName>
        <fullName evidence="30">Cytochrome P450 5A1</fullName>
    </alternativeName>
    <alternativeName>
        <fullName evidence="24">Hydroperoxy icosatetraenoate dehydratase</fullName>
    </alternativeName>
</protein>
<dbReference type="AlphaFoldDB" id="A0A673W9J1"/>
<dbReference type="GO" id="GO:0001516">
    <property type="term" value="P:prostaglandin biosynthetic process"/>
    <property type="evidence" value="ECO:0007669"/>
    <property type="project" value="UniProtKB-KW"/>
</dbReference>
<feature type="transmembrane region" description="Helical" evidence="35">
    <location>
        <begin position="74"/>
        <end position="97"/>
    </location>
</feature>
<dbReference type="PROSITE" id="PS00086">
    <property type="entry name" value="CYTOCHROME_P450"/>
    <property type="match status" value="1"/>
</dbReference>
<feature type="transmembrane region" description="Helical" evidence="35">
    <location>
        <begin position="314"/>
        <end position="335"/>
    </location>
</feature>
<evidence type="ECO:0000256" key="13">
    <source>
        <dbReference type="ARBA" id="ARBA00022824"/>
    </source>
</evidence>
<keyword evidence="14" id="KW-0276">Fatty acid metabolism</keyword>
<dbReference type="InterPro" id="IPR002401">
    <property type="entry name" value="Cyt_P450_E_grp-I"/>
</dbReference>
<comment type="catalytic activity">
    <reaction evidence="2">
        <text>a hydroperoxyeicosatetraenoate = an oxoeicosatetraenoate + H2O</text>
        <dbReference type="Rhea" id="RHEA:55556"/>
        <dbReference type="ChEBI" id="CHEBI:15377"/>
        <dbReference type="ChEBI" id="CHEBI:59720"/>
        <dbReference type="ChEBI" id="CHEBI:131859"/>
        <dbReference type="EC" id="4.2.1.152"/>
    </reaction>
    <physiologicalReaction direction="left-to-right" evidence="2">
        <dbReference type="Rhea" id="RHEA:55557"/>
    </physiologicalReaction>
</comment>
<evidence type="ECO:0000256" key="14">
    <source>
        <dbReference type="ARBA" id="ARBA00022832"/>
    </source>
</evidence>
<evidence type="ECO:0000256" key="7">
    <source>
        <dbReference type="ARBA" id="ARBA00022501"/>
    </source>
</evidence>
<evidence type="ECO:0000256" key="4">
    <source>
        <dbReference type="ARBA" id="ARBA00010617"/>
    </source>
</evidence>
<dbReference type="GO" id="GO:0005789">
    <property type="term" value="C:endoplasmic reticulum membrane"/>
    <property type="evidence" value="ECO:0007669"/>
    <property type="project" value="UniProtKB-SubCell"/>
</dbReference>
<evidence type="ECO:0000256" key="2">
    <source>
        <dbReference type="ARBA" id="ARBA00001719"/>
    </source>
</evidence>
<evidence type="ECO:0000256" key="18">
    <source>
        <dbReference type="ARBA" id="ARBA00023033"/>
    </source>
</evidence>
<gene>
    <name evidence="36" type="primary">TBXAS1</name>
    <name evidence="36" type="synonym">LOC115152206</name>
</gene>
<keyword evidence="10 32" id="KW-0349">Heme</keyword>
<evidence type="ECO:0000256" key="5">
    <source>
        <dbReference type="ARBA" id="ARBA00011245"/>
    </source>
</evidence>
<dbReference type="EC" id="5.3.99.5" evidence="28"/>
<sequence length="650" mass="73848">MHAVPFCCSVLGVKVWNFLHFPQTNKSFQCNNVVCLCEALLRQHICHIRRGNLCSITTLSPVPFYTLPAHTPTLFVSLSVSVSLFILSPLSLSLSLFSLSLSTFSSLSLFLSNLSSLSLSLSLYATFPYSALARCGIRHPKPSPFFGNMFLFRQGFFGVHTDLIHKYGRVCGYYLGRRPVVVVADPDMLRQIMVKDFSTFPNRMTIRSATKPMSDCLLMLRNEHWKRVRSILTPSFSAAKMKEMGPLINMATDTLLTNLLGHVESAESFDIHRCFGCFTMDVIASVAFGTQVDSQKDPDDPFVHHAQKFFSFSFFRPIMFVFIAFPFLAPLARVIPNKRRDEMNNFFINCIQKIIRQRDEQPVEERRRDFLQLMLDTRSTKECVPLEHFDVVNHADELAHTHDSGEQENGGAGSHESPNRRSVQTQKRMMSEDEIVGQAFVFFLAGYETSSNTLAFTCYLLALHPECQSKLQAEVDDFFTRYDSPDYTNVQDLKYLDMVISEALRLYPPGFRFARDVDEDCMVNGQFLPKGATLEIPAGYLHYDPEYWPEPEKFIPERFTAEAKASRHPFVYLPFGAGPRSCVGMRLAQLEIKMALVHVFRKFNIVASTDTKVPLELKSHTTLGPKNGIYVKITKRETEGEPGKHKVSLT</sequence>
<evidence type="ECO:0000313" key="36">
    <source>
        <dbReference type="Ensembl" id="ENSSTUP00000008794.1"/>
    </source>
</evidence>
<accession>A0A673W9J1</accession>
<dbReference type="InterPro" id="IPR036396">
    <property type="entry name" value="Cyt_P450_sf"/>
</dbReference>
<name>A0A673W9J1_SALTR</name>
<dbReference type="PRINTS" id="PR00385">
    <property type="entry name" value="P450"/>
</dbReference>
<proteinExistence type="inferred from homology"/>
<evidence type="ECO:0000256" key="24">
    <source>
        <dbReference type="ARBA" id="ARBA00033404"/>
    </source>
</evidence>
<dbReference type="GO" id="GO:0106256">
    <property type="term" value="F:hydroperoxy icosatetraenoate dehydratase activity"/>
    <property type="evidence" value="ECO:0007669"/>
    <property type="project" value="UniProtKB-EC"/>
</dbReference>
<dbReference type="PANTHER" id="PTHR24302">
    <property type="entry name" value="CYTOCHROME P450 FAMILY 3"/>
    <property type="match status" value="1"/>
</dbReference>
<evidence type="ECO:0000256" key="17">
    <source>
        <dbReference type="ARBA" id="ARBA00023004"/>
    </source>
</evidence>
<dbReference type="Ensembl" id="ENSSTUT00000009415.1">
    <property type="protein sequence ID" value="ENSSTUP00000008794.1"/>
    <property type="gene ID" value="ENSSTUG00000003996.1"/>
</dbReference>
<dbReference type="Gene3D" id="1.10.630.10">
    <property type="entry name" value="Cytochrome P450"/>
    <property type="match status" value="1"/>
</dbReference>
<comment type="similarity">
    <text evidence="4 33">Belongs to the cytochrome P450 family.</text>
</comment>
<keyword evidence="12 32" id="KW-0479">Metal-binding</keyword>
<dbReference type="GO" id="GO:0008395">
    <property type="term" value="F:steroid hydroxylase activity"/>
    <property type="evidence" value="ECO:0007669"/>
    <property type="project" value="TreeGrafter"/>
</dbReference>
<evidence type="ECO:0000256" key="26">
    <source>
        <dbReference type="ARBA" id="ARBA00036424"/>
    </source>
</evidence>
<comment type="catalytic activity">
    <reaction evidence="1">
        <text>(15S)-hydroperoxy-(5Z,8Z,11Z,13E)-eicosatetraenoate = 15-oxo-(5Z,8Z,11Z,13E)-eicosatetraenoate + H2O</text>
        <dbReference type="Rhea" id="RHEA:48636"/>
        <dbReference type="ChEBI" id="CHEBI:15377"/>
        <dbReference type="ChEBI" id="CHEBI:57410"/>
        <dbReference type="ChEBI" id="CHEBI:57446"/>
    </reaction>
    <physiologicalReaction direction="left-to-right" evidence="1">
        <dbReference type="Rhea" id="RHEA:48637"/>
    </physiologicalReaction>
</comment>
<dbReference type="Pfam" id="PF00067">
    <property type="entry name" value="p450"/>
    <property type="match status" value="2"/>
</dbReference>
<keyword evidence="15 35" id="KW-1133">Transmembrane helix</keyword>
<keyword evidence="7" id="KW-0644">Prostaglandin metabolism</keyword>
<comment type="catalytic activity">
    <reaction evidence="25">
        <text>(15S)-hydroperoxy-(5Z,8Z,11Z,13E)-eicosatetraenoate + AH2 = (15S)-hydroxy-(5Z,8Z,11Z,13E)-eicosatetraenoate + A + H2O</text>
        <dbReference type="Rhea" id="RHEA:48856"/>
        <dbReference type="ChEBI" id="CHEBI:13193"/>
        <dbReference type="ChEBI" id="CHEBI:15377"/>
        <dbReference type="ChEBI" id="CHEBI:17499"/>
        <dbReference type="ChEBI" id="CHEBI:57409"/>
        <dbReference type="ChEBI" id="CHEBI:57446"/>
    </reaction>
    <physiologicalReaction direction="left-to-right" evidence="25">
        <dbReference type="Rhea" id="RHEA:48857"/>
    </physiologicalReaction>
</comment>